<evidence type="ECO:0000313" key="5">
    <source>
        <dbReference type="Proteomes" id="UP000320421"/>
    </source>
</evidence>
<name>A0A517PHN0_9PLAN</name>
<dbReference type="EC" id="3.1.-.-" evidence="4"/>
<dbReference type="InterPro" id="IPR011108">
    <property type="entry name" value="RMMBL"/>
</dbReference>
<protein>
    <submittedName>
        <fullName evidence="4">Ribonuclease</fullName>
        <ecNumber evidence="4">3.1.-.-</ecNumber>
    </submittedName>
</protein>
<dbReference type="InterPro" id="IPR001279">
    <property type="entry name" value="Metallo-B-lactamas"/>
</dbReference>
<accession>A0A517PHN0</accession>
<dbReference type="Pfam" id="PF10996">
    <property type="entry name" value="Beta-Casp"/>
    <property type="match status" value="1"/>
</dbReference>
<dbReference type="InterPro" id="IPR022712">
    <property type="entry name" value="Beta_Casp"/>
</dbReference>
<keyword evidence="5" id="KW-1185">Reference proteome</keyword>
<dbReference type="PANTHER" id="PTHR11203">
    <property type="entry name" value="CLEAVAGE AND POLYADENYLATION SPECIFICITY FACTOR FAMILY MEMBER"/>
    <property type="match status" value="1"/>
</dbReference>
<dbReference type="Pfam" id="PF07521">
    <property type="entry name" value="RMMBL"/>
    <property type="match status" value="1"/>
</dbReference>
<dbReference type="PANTHER" id="PTHR11203:SF37">
    <property type="entry name" value="INTEGRATOR COMPLEX SUBUNIT 11"/>
    <property type="match status" value="1"/>
</dbReference>
<reference evidence="4 5" key="1">
    <citation type="submission" date="2019-02" db="EMBL/GenBank/DDBJ databases">
        <title>Deep-cultivation of Planctomycetes and their phenomic and genomic characterization uncovers novel biology.</title>
        <authorList>
            <person name="Wiegand S."/>
            <person name="Jogler M."/>
            <person name="Boedeker C."/>
            <person name="Pinto D."/>
            <person name="Vollmers J."/>
            <person name="Rivas-Marin E."/>
            <person name="Kohn T."/>
            <person name="Peeters S.H."/>
            <person name="Heuer A."/>
            <person name="Rast P."/>
            <person name="Oberbeckmann S."/>
            <person name="Bunk B."/>
            <person name="Jeske O."/>
            <person name="Meyerdierks A."/>
            <person name="Storesund J.E."/>
            <person name="Kallscheuer N."/>
            <person name="Luecker S."/>
            <person name="Lage O.M."/>
            <person name="Pohl T."/>
            <person name="Merkel B.J."/>
            <person name="Hornburger P."/>
            <person name="Mueller R.-W."/>
            <person name="Bruemmer F."/>
            <person name="Labrenz M."/>
            <person name="Spormann A.M."/>
            <person name="Op den Camp H."/>
            <person name="Overmann J."/>
            <person name="Amann R."/>
            <person name="Jetten M.S.M."/>
            <person name="Mascher T."/>
            <person name="Medema M.H."/>
            <person name="Devos D.P."/>
            <person name="Kaster A.-K."/>
            <person name="Ovreas L."/>
            <person name="Rohde M."/>
            <person name="Galperin M.Y."/>
            <person name="Jogler C."/>
        </authorList>
    </citation>
    <scope>NUCLEOTIDE SEQUENCE [LARGE SCALE GENOMIC DNA]</scope>
    <source>
        <strain evidence="4 5">HG66A1</strain>
    </source>
</reference>
<dbReference type="SMART" id="SM01027">
    <property type="entry name" value="Beta-Casp"/>
    <property type="match status" value="1"/>
</dbReference>
<dbReference type="AlphaFoldDB" id="A0A517PHN0"/>
<dbReference type="InterPro" id="IPR050698">
    <property type="entry name" value="MBL"/>
</dbReference>
<evidence type="ECO:0000259" key="3">
    <source>
        <dbReference type="SMART" id="SM01027"/>
    </source>
</evidence>
<sequence length="464" mass="53271">MKITFLGAAGEVTGSQHLIETDGRRILLDCGLFQGHRAESFKKNCRFAYPAESLDAVILSHGHMDHCGNIPRLYNKGFRGPIFCTSATADIAEIMLKDSARIQDEDARYLSRKLNEKHPPIEPLYDEEDVRQVMKQFERLDYHEWHDLGDDLRVRLLDAGHILGSAIIEMKIKDRGEWRHLVFTGDLGRRDLPLLRDPDTIEGCEILISESTYGNRIHEKASDLKEELYHILDEAYRVEGRVIIPAFSLGRTQQIIYYLNDLYNENRLPHIPIFVDSPLSTRLVSVYRHHLQDMDQDVSDVLKEDKDPFGFSLLDYVSTRQQSIELNKREGAFVVIAGSGMCENGRIRHHLKNGLEHPENTVVLMGYQAEHTLGRRLQQRDPKVKIFDRYYQVKAKVVQLSGLSGHADVEDFKWWYETSAKRGNIGQVFLVHGEPESATALAALIRDEVDEEPIIPHYQQSFEV</sequence>
<dbReference type="InterPro" id="IPR036866">
    <property type="entry name" value="RibonucZ/Hydroxyglut_hydro"/>
</dbReference>
<evidence type="ECO:0000313" key="4">
    <source>
        <dbReference type="EMBL" id="QDT18887.1"/>
    </source>
</evidence>
<evidence type="ECO:0000259" key="2">
    <source>
        <dbReference type="SMART" id="SM00849"/>
    </source>
</evidence>
<gene>
    <name evidence="4" type="ORF">HG66A1_06500</name>
</gene>
<dbReference type="GO" id="GO:0016787">
    <property type="term" value="F:hydrolase activity"/>
    <property type="evidence" value="ECO:0007669"/>
    <property type="project" value="UniProtKB-KW"/>
</dbReference>
<dbReference type="SMART" id="SM00849">
    <property type="entry name" value="Lactamase_B"/>
    <property type="match status" value="1"/>
</dbReference>
<dbReference type="OrthoDB" id="9803916at2"/>
<dbReference type="Pfam" id="PF16661">
    <property type="entry name" value="Lactamase_B_6"/>
    <property type="match status" value="1"/>
</dbReference>
<dbReference type="Gene3D" id="3.60.15.10">
    <property type="entry name" value="Ribonuclease Z/Hydroxyacylglutathione hydrolase-like"/>
    <property type="match status" value="1"/>
</dbReference>
<dbReference type="EMBL" id="CP036266">
    <property type="protein sequence ID" value="QDT18887.1"/>
    <property type="molecule type" value="Genomic_DNA"/>
</dbReference>
<dbReference type="RefSeq" id="WP_145180756.1">
    <property type="nucleotide sequence ID" value="NZ_CP036266.1"/>
</dbReference>
<evidence type="ECO:0000256" key="1">
    <source>
        <dbReference type="ARBA" id="ARBA00022801"/>
    </source>
</evidence>
<dbReference type="Proteomes" id="UP000320421">
    <property type="component" value="Chromosome"/>
</dbReference>
<keyword evidence="1 4" id="KW-0378">Hydrolase</keyword>
<organism evidence="4 5">
    <name type="scientific">Gimesia chilikensis</name>
    <dbReference type="NCBI Taxonomy" id="2605989"/>
    <lineage>
        <taxon>Bacteria</taxon>
        <taxon>Pseudomonadati</taxon>
        <taxon>Planctomycetota</taxon>
        <taxon>Planctomycetia</taxon>
        <taxon>Planctomycetales</taxon>
        <taxon>Planctomycetaceae</taxon>
        <taxon>Gimesia</taxon>
    </lineage>
</organism>
<feature type="domain" description="Beta-Casp" evidence="3">
    <location>
        <begin position="252"/>
        <end position="377"/>
    </location>
</feature>
<dbReference type="CDD" id="cd16295">
    <property type="entry name" value="TTHA0252-CPSF-like_MBL-fold"/>
    <property type="match status" value="1"/>
</dbReference>
<dbReference type="Gene3D" id="3.40.50.10890">
    <property type="match status" value="1"/>
</dbReference>
<feature type="domain" description="Metallo-beta-lactamase" evidence="2">
    <location>
        <begin position="13"/>
        <end position="232"/>
    </location>
</feature>
<dbReference type="SUPFAM" id="SSF56281">
    <property type="entry name" value="Metallo-hydrolase/oxidoreductase"/>
    <property type="match status" value="1"/>
</dbReference>
<dbReference type="GO" id="GO:0004521">
    <property type="term" value="F:RNA endonuclease activity"/>
    <property type="evidence" value="ECO:0007669"/>
    <property type="project" value="TreeGrafter"/>
</dbReference>
<proteinExistence type="predicted"/>